<dbReference type="AlphaFoldDB" id="A0A517QWV6"/>
<name>A0A517QWV6_9PLAN</name>
<dbReference type="PROSITE" id="PS00409">
    <property type="entry name" value="PROKAR_NTER_METHYL"/>
    <property type="match status" value="1"/>
</dbReference>
<keyword evidence="4" id="KW-1185">Reference proteome</keyword>
<dbReference type="Pfam" id="PF07596">
    <property type="entry name" value="SBP_bac_10"/>
    <property type="match status" value="1"/>
</dbReference>
<dbReference type="InterPro" id="IPR045584">
    <property type="entry name" value="Pilin-like"/>
</dbReference>
<dbReference type="Pfam" id="PF07963">
    <property type="entry name" value="N_methyl"/>
    <property type="match status" value="1"/>
</dbReference>
<sequence length="330" mass="35584">MSLSARRNRRGFTLVELLVVIAIIAILIALLLPAVQQAREAARRSQCKNNLKQIGLALHNFHGTYGNLPKGVDLFLNRPDYYQTNNANINNGGNDPDDCWVWSALLLPYMDQAALYTELGIGDDKFPEDSPALIQTKLPVFRCPSDIGPSANDQRTAIGASGGNVFAGTSNYAATIHHSGCKPKPHVLSDLNNLSGGFYPNSKTKFRDITDGTSNTIAVGERAYARPGGQVDRAASWCCIGTGDKPNLISESLLDLRRGINRPGGGAGFSMSSAHAGGAQILMFDGSVHFLSENIQWDQNHGGDNCYNENIDSVLEYLIAKSDGNTVGKF</sequence>
<dbReference type="Gene3D" id="3.30.700.10">
    <property type="entry name" value="Glycoprotein, Type 4 Pilin"/>
    <property type="match status" value="1"/>
</dbReference>
<dbReference type="SUPFAM" id="SSF54523">
    <property type="entry name" value="Pili subunits"/>
    <property type="match status" value="1"/>
</dbReference>
<gene>
    <name evidence="3" type="primary">xcpT_2</name>
    <name evidence="3" type="ORF">Pan189_04180</name>
</gene>
<dbReference type="OrthoDB" id="209833at2"/>
<dbReference type="KEGG" id="svp:Pan189_04180"/>
<dbReference type="EMBL" id="CP036268">
    <property type="protein sequence ID" value="QDT36063.1"/>
    <property type="molecule type" value="Genomic_DNA"/>
</dbReference>
<keyword evidence="1" id="KW-0472">Membrane</keyword>
<proteinExistence type="predicted"/>
<feature type="domain" description="DUF1559" evidence="2">
    <location>
        <begin position="36"/>
        <end position="296"/>
    </location>
</feature>
<reference evidence="3 4" key="1">
    <citation type="submission" date="2019-02" db="EMBL/GenBank/DDBJ databases">
        <title>Deep-cultivation of Planctomycetes and their phenomic and genomic characterization uncovers novel biology.</title>
        <authorList>
            <person name="Wiegand S."/>
            <person name="Jogler M."/>
            <person name="Boedeker C."/>
            <person name="Pinto D."/>
            <person name="Vollmers J."/>
            <person name="Rivas-Marin E."/>
            <person name="Kohn T."/>
            <person name="Peeters S.H."/>
            <person name="Heuer A."/>
            <person name="Rast P."/>
            <person name="Oberbeckmann S."/>
            <person name="Bunk B."/>
            <person name="Jeske O."/>
            <person name="Meyerdierks A."/>
            <person name="Storesund J.E."/>
            <person name="Kallscheuer N."/>
            <person name="Luecker S."/>
            <person name="Lage O.M."/>
            <person name="Pohl T."/>
            <person name="Merkel B.J."/>
            <person name="Hornburger P."/>
            <person name="Mueller R.-W."/>
            <person name="Bruemmer F."/>
            <person name="Labrenz M."/>
            <person name="Spormann A.M."/>
            <person name="Op den Camp H."/>
            <person name="Overmann J."/>
            <person name="Amann R."/>
            <person name="Jetten M.S.M."/>
            <person name="Mascher T."/>
            <person name="Medema M.H."/>
            <person name="Devos D.P."/>
            <person name="Kaster A.-K."/>
            <person name="Ovreas L."/>
            <person name="Rohde M."/>
            <person name="Galperin M.Y."/>
            <person name="Jogler C."/>
        </authorList>
    </citation>
    <scope>NUCLEOTIDE SEQUENCE [LARGE SCALE GENOMIC DNA]</scope>
    <source>
        <strain evidence="3 4">Pan189</strain>
    </source>
</reference>
<organism evidence="3 4">
    <name type="scientific">Stratiformator vulcanicus</name>
    <dbReference type="NCBI Taxonomy" id="2527980"/>
    <lineage>
        <taxon>Bacteria</taxon>
        <taxon>Pseudomonadati</taxon>
        <taxon>Planctomycetota</taxon>
        <taxon>Planctomycetia</taxon>
        <taxon>Planctomycetales</taxon>
        <taxon>Planctomycetaceae</taxon>
        <taxon>Stratiformator</taxon>
    </lineage>
</organism>
<dbReference type="NCBIfam" id="TIGR04294">
    <property type="entry name" value="pre_pil_HX9DG"/>
    <property type="match status" value="1"/>
</dbReference>
<evidence type="ECO:0000259" key="2">
    <source>
        <dbReference type="Pfam" id="PF07596"/>
    </source>
</evidence>
<evidence type="ECO:0000313" key="4">
    <source>
        <dbReference type="Proteomes" id="UP000317318"/>
    </source>
</evidence>
<dbReference type="PANTHER" id="PTHR30093">
    <property type="entry name" value="GENERAL SECRETION PATHWAY PROTEIN G"/>
    <property type="match status" value="1"/>
</dbReference>
<keyword evidence="1" id="KW-1133">Transmembrane helix</keyword>
<dbReference type="Proteomes" id="UP000317318">
    <property type="component" value="Chromosome"/>
</dbReference>
<dbReference type="InterPro" id="IPR011453">
    <property type="entry name" value="DUF1559"/>
</dbReference>
<dbReference type="NCBIfam" id="TIGR02532">
    <property type="entry name" value="IV_pilin_GFxxxE"/>
    <property type="match status" value="1"/>
</dbReference>
<evidence type="ECO:0000313" key="3">
    <source>
        <dbReference type="EMBL" id="QDT36063.1"/>
    </source>
</evidence>
<dbReference type="RefSeq" id="WP_145362296.1">
    <property type="nucleotide sequence ID" value="NZ_CP036268.1"/>
</dbReference>
<dbReference type="PANTHER" id="PTHR30093:SF2">
    <property type="entry name" value="TYPE II SECRETION SYSTEM PROTEIN H"/>
    <property type="match status" value="1"/>
</dbReference>
<accession>A0A517QWV6</accession>
<keyword evidence="1" id="KW-0812">Transmembrane</keyword>
<feature type="transmembrane region" description="Helical" evidence="1">
    <location>
        <begin position="12"/>
        <end position="35"/>
    </location>
</feature>
<dbReference type="InterPro" id="IPR012902">
    <property type="entry name" value="N_methyl_site"/>
</dbReference>
<protein>
    <submittedName>
        <fullName evidence="3">Type II secretion system protein G</fullName>
    </submittedName>
</protein>
<dbReference type="InterPro" id="IPR027558">
    <property type="entry name" value="Pre_pil_HX9DG_C"/>
</dbReference>
<evidence type="ECO:0000256" key="1">
    <source>
        <dbReference type="SAM" id="Phobius"/>
    </source>
</evidence>